<name>A0ACB8AZ01_9AGAM</name>
<reference evidence="1" key="1">
    <citation type="journal article" date="2021" name="New Phytol.">
        <title>Evolutionary innovations through gain and loss of genes in the ectomycorrhizal Boletales.</title>
        <authorList>
            <person name="Wu G."/>
            <person name="Miyauchi S."/>
            <person name="Morin E."/>
            <person name="Kuo A."/>
            <person name="Drula E."/>
            <person name="Varga T."/>
            <person name="Kohler A."/>
            <person name="Feng B."/>
            <person name="Cao Y."/>
            <person name="Lipzen A."/>
            <person name="Daum C."/>
            <person name="Hundley H."/>
            <person name="Pangilinan J."/>
            <person name="Johnson J."/>
            <person name="Barry K."/>
            <person name="LaButti K."/>
            <person name="Ng V."/>
            <person name="Ahrendt S."/>
            <person name="Min B."/>
            <person name="Choi I.G."/>
            <person name="Park H."/>
            <person name="Plett J.M."/>
            <person name="Magnuson J."/>
            <person name="Spatafora J.W."/>
            <person name="Nagy L.G."/>
            <person name="Henrissat B."/>
            <person name="Grigoriev I.V."/>
            <person name="Yang Z.L."/>
            <person name="Xu J."/>
            <person name="Martin F.M."/>
        </authorList>
    </citation>
    <scope>NUCLEOTIDE SEQUENCE</scope>
    <source>
        <strain evidence="1">KUC20120723A-06</strain>
    </source>
</reference>
<dbReference type="EMBL" id="MU266832">
    <property type="protein sequence ID" value="KAH7918199.1"/>
    <property type="molecule type" value="Genomic_DNA"/>
</dbReference>
<proteinExistence type="predicted"/>
<protein>
    <submittedName>
        <fullName evidence="1">Uncharacterized protein</fullName>
    </submittedName>
</protein>
<evidence type="ECO:0000313" key="1">
    <source>
        <dbReference type="EMBL" id="KAH7918199.1"/>
    </source>
</evidence>
<dbReference type="Proteomes" id="UP000790709">
    <property type="component" value="Unassembled WGS sequence"/>
</dbReference>
<evidence type="ECO:0000313" key="2">
    <source>
        <dbReference type="Proteomes" id="UP000790709"/>
    </source>
</evidence>
<gene>
    <name evidence="1" type="ORF">BV22DRAFT_1200069</name>
</gene>
<sequence length="78" mass="8473">MKFLSVVALAAVAGTAFGAAIPIEDRHWCGPECFIEEPSAVHAKPAVEVRHVDVEARHWCGPECFIEPEEGVHVDAVH</sequence>
<keyword evidence="2" id="KW-1185">Reference proteome</keyword>
<comment type="caution">
    <text evidence="1">The sequence shown here is derived from an EMBL/GenBank/DDBJ whole genome shotgun (WGS) entry which is preliminary data.</text>
</comment>
<accession>A0ACB8AZ01</accession>
<organism evidence="1 2">
    <name type="scientific">Leucogyrophana mollusca</name>
    <dbReference type="NCBI Taxonomy" id="85980"/>
    <lineage>
        <taxon>Eukaryota</taxon>
        <taxon>Fungi</taxon>
        <taxon>Dikarya</taxon>
        <taxon>Basidiomycota</taxon>
        <taxon>Agaricomycotina</taxon>
        <taxon>Agaricomycetes</taxon>
        <taxon>Agaricomycetidae</taxon>
        <taxon>Boletales</taxon>
        <taxon>Boletales incertae sedis</taxon>
        <taxon>Leucogyrophana</taxon>
    </lineage>
</organism>